<comment type="caution">
    <text evidence="2">The sequence shown here is derived from an EMBL/GenBank/DDBJ whole genome shotgun (WGS) entry which is preliminary data.</text>
</comment>
<keyword evidence="3" id="KW-1185">Reference proteome</keyword>
<evidence type="ECO:0000313" key="2">
    <source>
        <dbReference type="EMBL" id="MEJ8812624.1"/>
    </source>
</evidence>
<feature type="transmembrane region" description="Helical" evidence="1">
    <location>
        <begin position="95"/>
        <end position="114"/>
    </location>
</feature>
<feature type="transmembrane region" description="Helical" evidence="1">
    <location>
        <begin position="67"/>
        <end position="83"/>
    </location>
</feature>
<keyword evidence="1" id="KW-0472">Membrane</keyword>
<keyword evidence="1" id="KW-0812">Transmembrane</keyword>
<gene>
    <name evidence="2" type="ORF">WKW77_16180</name>
</gene>
<proteinExistence type="predicted"/>
<dbReference type="RefSeq" id="WP_340357871.1">
    <property type="nucleotide sequence ID" value="NZ_JBBKZU010000006.1"/>
</dbReference>
<evidence type="ECO:0000256" key="1">
    <source>
        <dbReference type="SAM" id="Phobius"/>
    </source>
</evidence>
<feature type="transmembrane region" description="Helical" evidence="1">
    <location>
        <begin position="42"/>
        <end position="61"/>
    </location>
</feature>
<name>A0ABU8VG38_9BURK</name>
<reference evidence="2 3" key="1">
    <citation type="submission" date="2024-03" db="EMBL/GenBank/DDBJ databases">
        <title>Novel species of the genus Variovorax.</title>
        <authorList>
            <person name="Liu Q."/>
            <person name="Xin Y.-H."/>
        </authorList>
    </citation>
    <scope>NUCLEOTIDE SEQUENCE [LARGE SCALE GENOMIC DNA]</scope>
    <source>
        <strain evidence="2 3">KACC 18899</strain>
    </source>
</reference>
<accession>A0ABU8VG38</accession>
<protein>
    <recommendedName>
        <fullName evidence="4">DUF2306 domain-containing protein</fullName>
    </recommendedName>
</protein>
<feature type="transmembrane region" description="Helical" evidence="1">
    <location>
        <begin position="134"/>
        <end position="156"/>
    </location>
</feature>
<keyword evidence="1" id="KW-1133">Transmembrane helix</keyword>
<dbReference type="Proteomes" id="UP001365846">
    <property type="component" value="Unassembled WGS sequence"/>
</dbReference>
<evidence type="ECO:0000313" key="3">
    <source>
        <dbReference type="Proteomes" id="UP001365846"/>
    </source>
</evidence>
<evidence type="ECO:0008006" key="4">
    <source>
        <dbReference type="Google" id="ProtNLM"/>
    </source>
</evidence>
<feature type="transmembrane region" description="Helical" evidence="1">
    <location>
        <begin position="12"/>
        <end position="30"/>
    </location>
</feature>
<organism evidence="2 3">
    <name type="scientific">Variovorax ureilyticus</name>
    <dbReference type="NCBI Taxonomy" id="1836198"/>
    <lineage>
        <taxon>Bacteria</taxon>
        <taxon>Pseudomonadati</taxon>
        <taxon>Pseudomonadota</taxon>
        <taxon>Betaproteobacteria</taxon>
        <taxon>Burkholderiales</taxon>
        <taxon>Comamonadaceae</taxon>
        <taxon>Variovorax</taxon>
    </lineage>
</organism>
<sequence>MFYGLTPLGTVHTAISLVAVIAGLIAFFRFKEISLNTRAGRVYVVTTVLTCLTGFGIFQHGGFGKPHALGVITLVVLAVAWQAGRSNVFGRLSPYVAMVGYSLTFFFHMIPGVTETATRLPLGAPWVADPDASPALQAIIGGLFVVFLIGATLQVLRLRATRAEGAADVLRVLG</sequence>
<dbReference type="EMBL" id="JBBKZU010000006">
    <property type="protein sequence ID" value="MEJ8812624.1"/>
    <property type="molecule type" value="Genomic_DNA"/>
</dbReference>